<dbReference type="Pfam" id="PF13385">
    <property type="entry name" value="Laminin_G_3"/>
    <property type="match status" value="3"/>
</dbReference>
<dbReference type="Gene3D" id="2.60.120.200">
    <property type="match status" value="3"/>
</dbReference>
<evidence type="ECO:0000256" key="1">
    <source>
        <dbReference type="ARBA" id="ARBA00022737"/>
    </source>
</evidence>
<feature type="region of interest" description="Disordered" evidence="2">
    <location>
        <begin position="3259"/>
        <end position="3304"/>
    </location>
</feature>
<feature type="region of interest" description="Disordered" evidence="2">
    <location>
        <begin position="1982"/>
        <end position="2046"/>
    </location>
</feature>
<dbReference type="EMBL" id="CP115450">
    <property type="protein sequence ID" value="WBP91070.1"/>
    <property type="molecule type" value="Genomic_DNA"/>
</dbReference>
<dbReference type="InterPro" id="IPR031325">
    <property type="entry name" value="RHS_repeat"/>
</dbReference>
<keyword evidence="5" id="KW-1185">Reference proteome</keyword>
<dbReference type="Pfam" id="PF13930">
    <property type="entry name" value="Endonuclea_NS_2"/>
    <property type="match status" value="1"/>
</dbReference>
<keyword evidence="1" id="KW-0677">Repeat</keyword>
<dbReference type="InterPro" id="IPR001791">
    <property type="entry name" value="Laminin_G"/>
</dbReference>
<dbReference type="RefSeq" id="WP_270150228.1">
    <property type="nucleotide sequence ID" value="NZ_CP115450.1"/>
</dbReference>
<dbReference type="Proteomes" id="UP001212821">
    <property type="component" value="Chromosome"/>
</dbReference>
<dbReference type="NCBIfam" id="TIGR01643">
    <property type="entry name" value="YD_repeat_2x"/>
    <property type="match status" value="4"/>
</dbReference>
<accession>A0ABY7QEE3</accession>
<dbReference type="Pfam" id="PF05593">
    <property type="entry name" value="RHS_repeat"/>
    <property type="match status" value="4"/>
</dbReference>
<feature type="domain" description="Laminin G" evidence="3">
    <location>
        <begin position="1078"/>
        <end position="1215"/>
    </location>
</feature>
<evidence type="ECO:0000313" key="4">
    <source>
        <dbReference type="EMBL" id="WBP91070.1"/>
    </source>
</evidence>
<dbReference type="InterPro" id="IPR045351">
    <property type="entry name" value="DUF6531"/>
</dbReference>
<organism evidence="4 5">
    <name type="scientific">Kitasatospora cathayae</name>
    <dbReference type="NCBI Taxonomy" id="3004092"/>
    <lineage>
        <taxon>Bacteria</taxon>
        <taxon>Bacillati</taxon>
        <taxon>Actinomycetota</taxon>
        <taxon>Actinomycetes</taxon>
        <taxon>Kitasatosporales</taxon>
        <taxon>Streptomycetaceae</taxon>
        <taxon>Kitasatospora</taxon>
    </lineage>
</organism>
<dbReference type="InterPro" id="IPR056823">
    <property type="entry name" value="TEN-like_YD-shell"/>
</dbReference>
<feature type="region of interest" description="Disordered" evidence="2">
    <location>
        <begin position="18"/>
        <end position="157"/>
    </location>
</feature>
<feature type="region of interest" description="Disordered" evidence="2">
    <location>
        <begin position="1840"/>
        <end position="1869"/>
    </location>
</feature>
<dbReference type="CDD" id="cd00110">
    <property type="entry name" value="LamG"/>
    <property type="match status" value="2"/>
</dbReference>
<evidence type="ECO:0000313" key="5">
    <source>
        <dbReference type="Proteomes" id="UP001212821"/>
    </source>
</evidence>
<feature type="compositionally biased region" description="Low complexity" evidence="2">
    <location>
        <begin position="2015"/>
        <end position="2028"/>
    </location>
</feature>
<feature type="domain" description="Laminin G" evidence="3">
    <location>
        <begin position="1359"/>
        <end position="1497"/>
    </location>
</feature>
<dbReference type="SUPFAM" id="SSF49899">
    <property type="entry name" value="Concanavalin A-like lectins/glucanases"/>
    <property type="match status" value="3"/>
</dbReference>
<feature type="region of interest" description="Disordered" evidence="2">
    <location>
        <begin position="1882"/>
        <end position="1909"/>
    </location>
</feature>
<dbReference type="InterPro" id="IPR050708">
    <property type="entry name" value="T6SS_VgrG/RHS"/>
</dbReference>
<dbReference type="Pfam" id="PF20148">
    <property type="entry name" value="DUF6531"/>
    <property type="match status" value="1"/>
</dbReference>
<dbReference type="PANTHER" id="PTHR32305:SF15">
    <property type="entry name" value="PROTEIN RHSA-RELATED"/>
    <property type="match status" value="1"/>
</dbReference>
<dbReference type="InterPro" id="IPR006530">
    <property type="entry name" value="YD"/>
</dbReference>
<dbReference type="Gene3D" id="3.40.570.10">
    <property type="entry name" value="Extracellular Endonuclease, subunit A"/>
    <property type="match status" value="1"/>
</dbReference>
<proteinExistence type="predicted"/>
<feature type="compositionally biased region" description="Basic and acidic residues" evidence="2">
    <location>
        <begin position="120"/>
        <end position="129"/>
    </location>
</feature>
<reference evidence="5" key="1">
    <citation type="submission" date="2022-12" db="EMBL/GenBank/DDBJ databases">
        <authorList>
            <person name="Mo P."/>
        </authorList>
    </citation>
    <scope>NUCLEOTIDE SEQUENCE [LARGE SCALE GENOMIC DNA]</scope>
    <source>
        <strain evidence="5">HUAS 3-15</strain>
    </source>
</reference>
<sequence length="3562" mass="377350">MTMVVLGTAEGSAFAESVLRHAADAAPADPGPRPKQQQGSAEGRGHDAATAATSAKDGSGHPDAAPAPGELPEDKPVQAPAQTLTPQPAQLPATEAKPTGKPAALPTPKVDPAKSFNEATSKELPEKRTAQQRTFQNADGTFTTRSYPEPVNFQRSNGSWSAIDTTLTADGTATGGRAAPVQNSWTTTSTEQQLKLGLTADADPLVQLQLGDGILAGYSLQGAAPVQGTVQGNTITYPEARPKADVTILAGNSSFKENLILKDATAPTEWIFPLRLQGVSASLDADGSVHFTDAAGTLRARMPAGWMQDSNFAPNTEEGAITGGVTYELIQLPTGGQALKAKLDEAWLHAPERVYPVKVDPQLSSVRAVETTYGYTGYNVDFSGDTVLKVGTNDGGKHQASSYVKFTGIEDSLSNATILGARLSLYNGWSYSCTPRTVTIHQVTSWWSPSSVRGSNAPSTGPALAAPSFAHGWRPSSSSAWACPEAWESIDLGADGRNLVNSWTHHWTANYGLAIKTDVWDNYSWKQFGSANNNGGQPVLDVTWSRYGADYELWGLQQPVTATQEGIVRLRVWNRGMDTWTPTNNYKMSYLLFDQWGNNITNYGTNIAWTAMPNDVPPGGSAVVDAHIRALPQGTYTVAFTMDQFQVSNFYADAGVPTVNIQISSVNVPPYITRLAPPSGAVVYQLQPTLTAEGVDPDRAPYPELDYQFQVCRVVGGDAHVDCKQTDWLKRQPRFVVPPGWLTWNEQYAWYAMAGDGAGASPWTAASYIRTVLPQPNQYTTAADTGRSVNTAAGNYTTAATDAALPVVGPELSVTRSYNSLDPRTDGAFGAGWSTPFDMRVQVETSNWLTLPGNVLLTAANGSRARFGWDPGKNAYVPGGGMAADLRKTDGGGWTLTDRTGTIHTFGADGRLTRITDTAGHTQDLVYASGTLVQVKDTASGRFLNLNWTGRHVTSVTATGSTGGWTYQYDGDKLTKVCPPGVAPAAPTGCTVYDYGTGSRYRTAVRDAAPVGYWRLGQADGSTLLNDAQVSDRAPASANDVTFGADGALGASGNQAVTLNGRATSYIELPNRTISASVNRSVELWFRTAAPGVILSYQNRAMGEAPYNVVPALYVGTDNKLRGKFNSPNPPVTSTADVTDNAWHHVVLAGARDNTAMFLDGALVGTTAGDIDHLNMDRAYLGGGYTGNWAGNWPASNGGWSWFNGQIDEAAVYDYPLTEQTVAEHYALRTGSAQLTKTTLPSGRTSAQVTYDATTERVTKVTDAAGGDWKLSDPTYSGGSFLYTNAVKASAPAAYWRLGEREGASAASEVGNGLAGTYGDAVVKKAPGVFAPTDDTAARFDGSAKSQIEIPQDVLHAKTELAVELWFNTTTPGVLLGDQSRTIDDPNGIGGTWTPVMYIGSDGKLRNRFYGTADATVASPNAVTDGAWHHAVFSVQGTTQTVYLDGQIVGVQNGTVDHQQNTHTYLGAGIARFWPAAPTDDISHFTGTIDEVALYQHPLSDRDVVAHYRARSAQVGGQGVGYRGSVVADSPGGYWRLDESGGTTAASEVAAIKGNGTYASAAKPGTTGVFGPGDGHAAEFNGTNTSYVDLPAQIVRSQTTDLAAELWFRTSGTGILLNQANNTSGNTVPDLYVGTDGKLRGLFYGLNGGPITSANTVTDGSWHHAVISAEKGTQSLYLDGTLVGTASGGINHLDMDRLTLGGGYLGNWPAGNGGWAWLTGQIDEVAIYQHPLSAERVAAHYQARSASSATELASRVTLTDPVGNTTTEIHDATRANRLISRTDEAGNTTSYTYDTGGFVHTVTDPNGHSTVSGQDARGNTVSLTTCRDVNSCWTSYTSYYYDPANPRDPRNDKPTETRDARSAGPGDTTYRTTVAYTALGLPASTTRPDGRTTRTSYTTGTEPAYGGGTTPAGLLASETTAAGAVTAYAYYPTGDLARTTLPSGLTLTYGYNAAGRRIWSKETSDAQPDGVTTTYEYDELGRQSAQTGPKVTDAVTGDTHQTKTTATFDADGRPTSTTTTDIAGTDGSRTTASSYDSAGRLESDTDAMGGVTRYGYDTLSRTATVTDALGQVTRYTYTPRSQPATTVVEGWNGDGKGVRDLTTDSRAYDPAGRLASVTDAMGAVTSYTYFDDGLPATVTAENVTQADGTTHSIVLEADEYDGAGHLIKQTTGGGRTTAVRTVDASGRVTQTVLDPNGLGRTTTLGYDADDRVTTSTLKISDTENSVQTSTYDTAGRLTRSQLSSSAGGPTAVSTFSYDQRGLLTSTTSPNGNAPGADPAAYTATYQYDALGRRISATAPPVSAESGGGTAATVRPTTTTGYNAFGEAVSTKDPLGQIAKTAVDALGRVTETRLPAYTPPGATTALNPVSRVEYDKLSRVTATTDPAGRRTTFGYDRLGHQNQRVAPNSTGPFQPQTDDTPPTWATTWTPTGLQLSTTDPLGARGEATYDQLGRILTATVVERQPTLQNLTTKFAWDDAGNRTAVTTPAGSSTTATFNPAGQTVTSTDPVGRVSKVEYDGLGRAVRTIAPLGESVRTRYDGLGNPATTDDLDAAGTVLRTATATFDLEGKPLTSTSPATGAVTSTDYDALGRPVKLTEPVATGQAITTTLGYDAAGHRTRLTDGKGNTTVYTFNTWGLPESTVEPATTAHPAAADRTWTTSYDVAGQAVRATEPGGIVRTSSYDPLGRLVRESGTGAEAGTTDRELAYDKAGHLIRHDSSALNGQQYAYNDRGLLIKAGTDLTAPDQTWEYDADGRVTKRRDKDTGLTVLGYKADGQLDWANNPKLNIKNWYGYDGDGRPSKQWYIQADPVDVTKDKAVSERRLSYDPLGRLAGDQLLAVGATATPLAGTAYEYDLDDRLTRKTVSGSATDPVKDNRYGYDLAGRLTSWSADGTTTAYTWDAAGNRTGNGTATATYDERNRLLSDGTSTYRYTARGTLAAVTTAGKDDTLAYDAFGRLITEGTTSYTYDGLDRVTSRNAARFSYDGGSNNLTGDGTWTYARDTAGNLLGAGNGTSSVRLRTDKHTDVTATLDNNGTTVTGTTTYDPFGKPTATSGTGTSLGYQSGWTDPATGDVNMAARWYRPGTGGFTSRDSYLLSPSPSAQANRYTYGNASPLNGTDPSGHCLEDACVIEVTVIVGAGSALISACQAKCNDMARAGGQIYNNTISGIKNSWNWLSDKFSGSSSHAGSSAAAASTTYAPATTIPGSWDIQLDKADARARASQMAAAAAAAAAAGAAAAPDTAADDDTCWSRCGGTTPTKVRPAKFHRPTGTITRPVPITIPKPLWDPRKTTIERPPPKPDWEPPKPGDIIKIISAVYHAADLLNQLTTHQNTTPDQDTDTHSAPGAGPGTDQSNDNSCREGGKGWVRLGTRDAANGMRATQMNACLDEEYLAAHEGSTTERDTRPPGYNWARNYSYYLGNDKPWQWINNCHLLGKRLSGSGTDLDNLATCSRAANDDAVAEGDPGMSPNMEDVESEVFRTITKQHQVVRYTVTPNYAGNRTVPYEFVMTAKGVNRDGTPGIDKTWTIENKIWSTKNSQWYNLGRAFDFRESPVIPVPTGPMD</sequence>
<feature type="region of interest" description="Disordered" evidence="2">
    <location>
        <begin position="3329"/>
        <end position="3364"/>
    </location>
</feature>
<dbReference type="PANTHER" id="PTHR32305">
    <property type="match status" value="1"/>
</dbReference>
<feature type="compositionally biased region" description="Polar residues" evidence="2">
    <location>
        <begin position="1998"/>
        <end position="2007"/>
    </location>
</feature>
<dbReference type="NCBIfam" id="NF033679">
    <property type="entry name" value="DNRLRE_dom"/>
    <property type="match status" value="1"/>
</dbReference>
<name>A0ABY7QEE3_9ACTN</name>
<gene>
    <name evidence="4" type="ORF">O1G21_37840</name>
</gene>
<feature type="compositionally biased region" description="Polar residues" evidence="2">
    <location>
        <begin position="131"/>
        <end position="146"/>
    </location>
</feature>
<dbReference type="InterPro" id="IPR013320">
    <property type="entry name" value="ConA-like_dom_sf"/>
</dbReference>
<dbReference type="InterPro" id="IPR022385">
    <property type="entry name" value="Rhs_assc_core"/>
</dbReference>
<dbReference type="NCBIfam" id="TIGR03696">
    <property type="entry name" value="Rhs_assc_core"/>
    <property type="match status" value="1"/>
</dbReference>
<dbReference type="SMART" id="SM00282">
    <property type="entry name" value="LamG"/>
    <property type="match status" value="3"/>
</dbReference>
<dbReference type="InterPro" id="IPR044927">
    <property type="entry name" value="Endonuclea_NS_2"/>
</dbReference>
<dbReference type="Gene3D" id="2.180.10.10">
    <property type="entry name" value="RHS repeat-associated core"/>
    <property type="match status" value="5"/>
</dbReference>
<evidence type="ECO:0000259" key="3">
    <source>
        <dbReference type="SMART" id="SM00282"/>
    </source>
</evidence>
<dbReference type="Pfam" id="PF25023">
    <property type="entry name" value="TEN_YD-shell"/>
    <property type="match status" value="2"/>
</dbReference>
<feature type="compositionally biased region" description="Basic and acidic residues" evidence="2">
    <location>
        <begin position="1845"/>
        <end position="1861"/>
    </location>
</feature>
<evidence type="ECO:0000256" key="2">
    <source>
        <dbReference type="SAM" id="MobiDB-lite"/>
    </source>
</evidence>
<dbReference type="InterPro" id="IPR044929">
    <property type="entry name" value="DNA/RNA_non-sp_Endonuclease_sf"/>
</dbReference>
<feature type="domain" description="Laminin G" evidence="3">
    <location>
        <begin position="1600"/>
        <end position="1730"/>
    </location>
</feature>
<feature type="compositionally biased region" description="Basic and acidic residues" evidence="2">
    <location>
        <begin position="3285"/>
        <end position="3304"/>
    </location>
</feature>
<protein>
    <submittedName>
        <fullName evidence="4">DNRLRE domain-containing protein</fullName>
    </submittedName>
</protein>